<dbReference type="InterPro" id="IPR046867">
    <property type="entry name" value="AldOxase/xan_DH_MoCoBD2"/>
</dbReference>
<dbReference type="EMBL" id="JAAMPC010000004">
    <property type="protein sequence ID" value="KAG2314599.1"/>
    <property type="molecule type" value="Genomic_DNA"/>
</dbReference>
<evidence type="ECO:0000256" key="3">
    <source>
        <dbReference type="ARBA" id="ARBA00006849"/>
    </source>
</evidence>
<keyword evidence="7" id="KW-0408">Iron</keyword>
<evidence type="ECO:0000256" key="9">
    <source>
        <dbReference type="ARBA" id="ARBA00034078"/>
    </source>
</evidence>
<dbReference type="InterPro" id="IPR016208">
    <property type="entry name" value="Ald_Oxase/xanthine_DH-like"/>
</dbReference>
<name>A0A8X7VNR4_BRACI</name>
<comment type="cofactor">
    <cofactor evidence="1">
        <name>Mo-molybdopterin</name>
        <dbReference type="ChEBI" id="CHEBI:71302"/>
    </cofactor>
</comment>
<keyword evidence="4" id="KW-0001">2Fe-2S</keyword>
<dbReference type="GO" id="GO:0016491">
    <property type="term" value="F:oxidoreductase activity"/>
    <property type="evidence" value="ECO:0007669"/>
    <property type="project" value="UniProtKB-KW"/>
</dbReference>
<accession>A0A8X7VNR4</accession>
<protein>
    <recommendedName>
        <fullName evidence="10">Aldehyde oxidase/xanthine dehydrogenase second molybdopterin binding domain-containing protein</fullName>
    </recommendedName>
</protein>
<proteinExistence type="inferred from homology"/>
<evidence type="ECO:0000313" key="12">
    <source>
        <dbReference type="Proteomes" id="UP000886595"/>
    </source>
</evidence>
<evidence type="ECO:0000256" key="2">
    <source>
        <dbReference type="ARBA" id="ARBA00001974"/>
    </source>
</evidence>
<dbReference type="OrthoDB" id="8300278at2759"/>
<dbReference type="SUPFAM" id="SSF56003">
    <property type="entry name" value="Molybdenum cofactor-binding domain"/>
    <property type="match status" value="1"/>
</dbReference>
<comment type="cofactor">
    <cofactor evidence="9">
        <name>[2Fe-2S] cluster</name>
        <dbReference type="ChEBI" id="CHEBI:190135"/>
    </cofactor>
</comment>
<keyword evidence="8" id="KW-0411">Iron-sulfur</keyword>
<dbReference type="PANTHER" id="PTHR45444:SF3">
    <property type="entry name" value="XANTHINE DEHYDROGENASE"/>
    <property type="match status" value="1"/>
</dbReference>
<evidence type="ECO:0000256" key="6">
    <source>
        <dbReference type="ARBA" id="ARBA00023002"/>
    </source>
</evidence>
<gene>
    <name evidence="11" type="ORF">Bca52824_017721</name>
</gene>
<evidence type="ECO:0000313" key="11">
    <source>
        <dbReference type="EMBL" id="KAG2314599.1"/>
    </source>
</evidence>
<comment type="caution">
    <text evidence="11">The sequence shown here is derived from an EMBL/GenBank/DDBJ whole genome shotgun (WGS) entry which is preliminary data.</text>
</comment>
<dbReference type="GO" id="GO:0005506">
    <property type="term" value="F:iron ion binding"/>
    <property type="evidence" value="ECO:0007669"/>
    <property type="project" value="InterPro"/>
</dbReference>
<keyword evidence="5" id="KW-0479">Metal-binding</keyword>
<dbReference type="AlphaFoldDB" id="A0A8X7VNR4"/>
<dbReference type="GO" id="GO:0051537">
    <property type="term" value="F:2 iron, 2 sulfur cluster binding"/>
    <property type="evidence" value="ECO:0007669"/>
    <property type="project" value="UniProtKB-KW"/>
</dbReference>
<reference evidence="11 12" key="1">
    <citation type="submission" date="2020-02" db="EMBL/GenBank/DDBJ databases">
        <authorList>
            <person name="Ma Q."/>
            <person name="Huang Y."/>
            <person name="Song X."/>
            <person name="Pei D."/>
        </authorList>
    </citation>
    <scope>NUCLEOTIDE SEQUENCE [LARGE SCALE GENOMIC DNA]</scope>
    <source>
        <strain evidence="11">Sxm20200214</strain>
        <tissue evidence="11">Leaf</tissue>
    </source>
</reference>
<evidence type="ECO:0000256" key="8">
    <source>
        <dbReference type="ARBA" id="ARBA00023014"/>
    </source>
</evidence>
<evidence type="ECO:0000256" key="5">
    <source>
        <dbReference type="ARBA" id="ARBA00022723"/>
    </source>
</evidence>
<dbReference type="InterPro" id="IPR037165">
    <property type="entry name" value="AldOxase/xan_DH_Mopterin-bd_sf"/>
</dbReference>
<comment type="similarity">
    <text evidence="3">Belongs to the xanthine dehydrogenase family.</text>
</comment>
<evidence type="ECO:0000256" key="1">
    <source>
        <dbReference type="ARBA" id="ARBA00001924"/>
    </source>
</evidence>
<dbReference type="PANTHER" id="PTHR45444">
    <property type="entry name" value="XANTHINE DEHYDROGENASE"/>
    <property type="match status" value="1"/>
</dbReference>
<organism evidence="11 12">
    <name type="scientific">Brassica carinata</name>
    <name type="common">Ethiopian mustard</name>
    <name type="synonym">Abyssinian cabbage</name>
    <dbReference type="NCBI Taxonomy" id="52824"/>
    <lineage>
        <taxon>Eukaryota</taxon>
        <taxon>Viridiplantae</taxon>
        <taxon>Streptophyta</taxon>
        <taxon>Embryophyta</taxon>
        <taxon>Tracheophyta</taxon>
        <taxon>Spermatophyta</taxon>
        <taxon>Magnoliopsida</taxon>
        <taxon>eudicotyledons</taxon>
        <taxon>Gunneridae</taxon>
        <taxon>Pentapetalae</taxon>
        <taxon>rosids</taxon>
        <taxon>malvids</taxon>
        <taxon>Brassicales</taxon>
        <taxon>Brassicaceae</taxon>
        <taxon>Brassiceae</taxon>
        <taxon>Brassica</taxon>
    </lineage>
</organism>
<keyword evidence="12" id="KW-1185">Reference proteome</keyword>
<dbReference type="Proteomes" id="UP000886595">
    <property type="component" value="Unassembled WGS sequence"/>
</dbReference>
<evidence type="ECO:0000259" key="10">
    <source>
        <dbReference type="Pfam" id="PF20256"/>
    </source>
</evidence>
<dbReference type="Pfam" id="PF20256">
    <property type="entry name" value="MoCoBD_2"/>
    <property type="match status" value="1"/>
</dbReference>
<feature type="domain" description="Aldehyde oxidase/xanthine dehydrogenase second molybdopterin binding" evidence="10">
    <location>
        <begin position="28"/>
        <end position="122"/>
    </location>
</feature>
<keyword evidence="6" id="KW-0560">Oxidoreductase</keyword>
<dbReference type="Gene3D" id="3.30.365.10">
    <property type="entry name" value="Aldehyde oxidase/xanthine dehydrogenase, molybdopterin binding domain"/>
    <property type="match status" value="1"/>
</dbReference>
<dbReference type="FunFam" id="3.30.365.10:FF:000002">
    <property type="entry name" value="Xanthine dehydrogenase oxidase"/>
    <property type="match status" value="1"/>
</dbReference>
<sequence length="168" mass="17987">MSLIAKTGGKAWCSDSSHKIWHIIHFKVHESEAGALVHVCTDGTVLVTHGGVEMGQGLQKAAQVAASAFNIPLSSVFVSETSTEKVPNASPIAASASSDMYGSTVLDACEQILARMELVASKHSFNTFAETYQLTVSTSFPILDLTGYLEKGMLLDTTNMELPLLKLR</sequence>
<evidence type="ECO:0000256" key="4">
    <source>
        <dbReference type="ARBA" id="ARBA00022714"/>
    </source>
</evidence>
<comment type="cofactor">
    <cofactor evidence="2">
        <name>FAD</name>
        <dbReference type="ChEBI" id="CHEBI:57692"/>
    </cofactor>
</comment>
<evidence type="ECO:0000256" key="7">
    <source>
        <dbReference type="ARBA" id="ARBA00023004"/>
    </source>
</evidence>